<gene>
    <name evidence="2" type="ORF">C7387_1718</name>
</gene>
<dbReference type="Proteomes" id="UP000267341">
    <property type="component" value="Unassembled WGS sequence"/>
</dbReference>
<keyword evidence="3" id="KW-1185">Reference proteome</keyword>
<evidence type="ECO:0000313" key="2">
    <source>
        <dbReference type="EMBL" id="RKR64999.1"/>
    </source>
</evidence>
<organism evidence="2 3">
    <name type="scientific">Yokenella regensburgei</name>
    <dbReference type="NCBI Taxonomy" id="158877"/>
    <lineage>
        <taxon>Bacteria</taxon>
        <taxon>Pseudomonadati</taxon>
        <taxon>Pseudomonadota</taxon>
        <taxon>Gammaproteobacteria</taxon>
        <taxon>Enterobacterales</taxon>
        <taxon>Enterobacteriaceae</taxon>
        <taxon>Yokenella</taxon>
    </lineage>
</organism>
<feature type="transmembrane region" description="Helical" evidence="1">
    <location>
        <begin position="124"/>
        <end position="146"/>
    </location>
</feature>
<protein>
    <submittedName>
        <fullName evidence="2">Uncharacterized protein</fullName>
    </submittedName>
</protein>
<name>A0ABX9S2M3_9ENTR</name>
<evidence type="ECO:0000256" key="1">
    <source>
        <dbReference type="SAM" id="Phobius"/>
    </source>
</evidence>
<reference evidence="2 3" key="1">
    <citation type="submission" date="2018-10" db="EMBL/GenBank/DDBJ databases">
        <title>Genomic Encyclopedia of Type Strains, Phase IV (KMG-IV): sequencing the most valuable type-strain genomes for metagenomic binning, comparative biology and taxonomic classification.</title>
        <authorList>
            <person name="Goeker M."/>
        </authorList>
    </citation>
    <scope>NUCLEOTIDE SEQUENCE [LARGE SCALE GENOMIC DNA]</scope>
    <source>
        <strain evidence="2 3">DSM 5079</strain>
    </source>
</reference>
<dbReference type="GeneID" id="66903746"/>
<evidence type="ECO:0000313" key="3">
    <source>
        <dbReference type="Proteomes" id="UP000267341"/>
    </source>
</evidence>
<proteinExistence type="predicted"/>
<keyword evidence="1" id="KW-1133">Transmembrane helix</keyword>
<feature type="transmembrane region" description="Helical" evidence="1">
    <location>
        <begin position="20"/>
        <end position="43"/>
    </location>
</feature>
<dbReference type="RefSeq" id="WP_120816506.1">
    <property type="nucleotide sequence ID" value="NZ_RBIZ01000003.1"/>
</dbReference>
<feature type="transmembrane region" description="Helical" evidence="1">
    <location>
        <begin position="153"/>
        <end position="172"/>
    </location>
</feature>
<keyword evidence="1" id="KW-0472">Membrane</keyword>
<accession>A0ABX9S2M3</accession>
<comment type="caution">
    <text evidence="2">The sequence shown here is derived from an EMBL/GenBank/DDBJ whole genome shotgun (WGS) entry which is preliminary data.</text>
</comment>
<keyword evidence="1" id="KW-0812">Transmembrane</keyword>
<dbReference type="EMBL" id="RBIZ01000003">
    <property type="protein sequence ID" value="RKR64999.1"/>
    <property type="molecule type" value="Genomic_DNA"/>
</dbReference>
<feature type="transmembrane region" description="Helical" evidence="1">
    <location>
        <begin position="49"/>
        <end position="71"/>
    </location>
</feature>
<sequence length="192" mass="22154">MDCSKEDRLTWQRIYEYRNVFFFLLIILWLGLYLFCHLLSTFTNMTEDAFVVRCRAFLNVLITSVVLFITFKQRFIQYKLLARITNGVGDLPHFPELFVPMGLALVPFSSAMTDLAETTRSYELVMSLCLGVLFLVTLLETVVVCFFEMSRSFLKLFSAHIVLLIFIAWGALVDKTTLIKSLTQMGLLKPFS</sequence>